<feature type="transmembrane region" description="Helical" evidence="1">
    <location>
        <begin position="121"/>
        <end position="144"/>
    </location>
</feature>
<reference evidence="2 3" key="1">
    <citation type="submission" date="2018-06" db="EMBL/GenBank/DDBJ databases">
        <authorList>
            <consortium name="Pathogen Informatics"/>
            <person name="Doyle S."/>
        </authorList>
    </citation>
    <scope>NUCLEOTIDE SEQUENCE [LARGE SCALE GENOMIC DNA]</scope>
    <source>
        <strain evidence="2 3">NCTC13067</strain>
    </source>
</reference>
<evidence type="ECO:0000313" key="3">
    <source>
        <dbReference type="Proteomes" id="UP000255469"/>
    </source>
</evidence>
<dbReference type="AlphaFoldDB" id="A0A379E401"/>
<keyword evidence="1" id="KW-0812">Transmembrane</keyword>
<feature type="transmembrane region" description="Helical" evidence="1">
    <location>
        <begin position="87"/>
        <end position="109"/>
    </location>
</feature>
<dbReference type="EMBL" id="UGTM01000001">
    <property type="protein sequence ID" value="SUB87170.1"/>
    <property type="molecule type" value="Genomic_DNA"/>
</dbReference>
<dbReference type="Proteomes" id="UP000255469">
    <property type="component" value="Unassembled WGS sequence"/>
</dbReference>
<sequence>MANKDYPNCNCLIVECALLLFADPQVQSEGAAILLLFADPQVQSLLPCSVCSVLLFPEPQLQSFMLLERPPCNIPIKLESKFSIPSIMVIKSFSIIDSSVYIILLMSLFESASFISYSFPSYSVGITALQITATSKLIACVFYFF</sequence>
<gene>
    <name evidence="2" type="ORF">NCTC13067_00835</name>
</gene>
<evidence type="ECO:0000256" key="1">
    <source>
        <dbReference type="SAM" id="Phobius"/>
    </source>
</evidence>
<name>A0A379E401_9BACT</name>
<evidence type="ECO:0000313" key="2">
    <source>
        <dbReference type="EMBL" id="SUB87170.1"/>
    </source>
</evidence>
<protein>
    <submittedName>
        <fullName evidence="2">Uncharacterized protein</fullName>
    </submittedName>
</protein>
<accession>A0A379E401</accession>
<organism evidence="2 3">
    <name type="scientific">Prevotella denticola</name>
    <dbReference type="NCBI Taxonomy" id="28129"/>
    <lineage>
        <taxon>Bacteria</taxon>
        <taxon>Pseudomonadati</taxon>
        <taxon>Bacteroidota</taxon>
        <taxon>Bacteroidia</taxon>
        <taxon>Bacteroidales</taxon>
        <taxon>Prevotellaceae</taxon>
        <taxon>Prevotella</taxon>
    </lineage>
</organism>
<keyword evidence="1" id="KW-1133">Transmembrane helix</keyword>
<keyword evidence="1" id="KW-0472">Membrane</keyword>
<proteinExistence type="predicted"/>